<evidence type="ECO:0000313" key="3">
    <source>
        <dbReference type="Proteomes" id="UP000299102"/>
    </source>
</evidence>
<sequence>MSTLIATEEYLVSFNSTNLSSDQIFTYKSFTESSWTTLGVPKAYDYPYGRFLKEIVSACEVTGHRHGSDPYTLPGRGAAQKRGGGLV</sequence>
<organism evidence="2 3">
    <name type="scientific">Eumeta variegata</name>
    <name type="common">Bagworm moth</name>
    <name type="synonym">Eumeta japonica</name>
    <dbReference type="NCBI Taxonomy" id="151549"/>
    <lineage>
        <taxon>Eukaryota</taxon>
        <taxon>Metazoa</taxon>
        <taxon>Ecdysozoa</taxon>
        <taxon>Arthropoda</taxon>
        <taxon>Hexapoda</taxon>
        <taxon>Insecta</taxon>
        <taxon>Pterygota</taxon>
        <taxon>Neoptera</taxon>
        <taxon>Endopterygota</taxon>
        <taxon>Lepidoptera</taxon>
        <taxon>Glossata</taxon>
        <taxon>Ditrysia</taxon>
        <taxon>Tineoidea</taxon>
        <taxon>Psychidae</taxon>
        <taxon>Oiketicinae</taxon>
        <taxon>Eumeta</taxon>
    </lineage>
</organism>
<dbReference type="AlphaFoldDB" id="A0A4C1TWA5"/>
<evidence type="ECO:0000313" key="2">
    <source>
        <dbReference type="EMBL" id="GBP18164.1"/>
    </source>
</evidence>
<reference evidence="2 3" key="1">
    <citation type="journal article" date="2019" name="Commun. Biol.">
        <title>The bagworm genome reveals a unique fibroin gene that provides high tensile strength.</title>
        <authorList>
            <person name="Kono N."/>
            <person name="Nakamura H."/>
            <person name="Ohtoshi R."/>
            <person name="Tomita M."/>
            <person name="Numata K."/>
            <person name="Arakawa K."/>
        </authorList>
    </citation>
    <scope>NUCLEOTIDE SEQUENCE [LARGE SCALE GENOMIC DNA]</scope>
</reference>
<comment type="caution">
    <text evidence="2">The sequence shown here is derived from an EMBL/GenBank/DDBJ whole genome shotgun (WGS) entry which is preliminary data.</text>
</comment>
<dbReference type="EMBL" id="BGZK01000093">
    <property type="protein sequence ID" value="GBP18164.1"/>
    <property type="molecule type" value="Genomic_DNA"/>
</dbReference>
<accession>A0A4C1TWA5</accession>
<gene>
    <name evidence="2" type="ORF">EVAR_12947_1</name>
</gene>
<proteinExistence type="predicted"/>
<keyword evidence="3" id="KW-1185">Reference proteome</keyword>
<evidence type="ECO:0000256" key="1">
    <source>
        <dbReference type="SAM" id="MobiDB-lite"/>
    </source>
</evidence>
<protein>
    <submittedName>
        <fullName evidence="2">Uncharacterized protein</fullName>
    </submittedName>
</protein>
<feature type="region of interest" description="Disordered" evidence="1">
    <location>
        <begin position="65"/>
        <end position="87"/>
    </location>
</feature>
<dbReference type="Proteomes" id="UP000299102">
    <property type="component" value="Unassembled WGS sequence"/>
</dbReference>
<name>A0A4C1TWA5_EUMVA</name>